<dbReference type="Pfam" id="PF13671">
    <property type="entry name" value="AAA_33"/>
    <property type="match status" value="1"/>
</dbReference>
<evidence type="ECO:0000259" key="1">
    <source>
        <dbReference type="Pfam" id="PF09002"/>
    </source>
</evidence>
<reference evidence="2 3" key="1">
    <citation type="submission" date="2012-11" db="EMBL/GenBank/DDBJ databases">
        <authorList>
            <person name="Weinstock G."/>
            <person name="Sodergren E."/>
            <person name="Lobos E.A."/>
            <person name="Fulton L."/>
            <person name="Fulton R."/>
            <person name="Courtney L."/>
            <person name="Fronick C."/>
            <person name="O'Laughlin M."/>
            <person name="Godfrey J."/>
            <person name="Wilson R.M."/>
            <person name="Miner T."/>
            <person name="Farmer C."/>
            <person name="Delehaunty K."/>
            <person name="Cordes M."/>
            <person name="Minx P."/>
            <person name="Tomlinson C."/>
            <person name="Chen J."/>
            <person name="Wollam A."/>
            <person name="Pepin K.H."/>
            <person name="Bhonagiri V."/>
            <person name="Zhang X."/>
            <person name="Suruliraj S."/>
            <person name="Antonio M."/>
            <person name="Secka O."/>
            <person name="Thomas J."/>
            <person name="Warren W."/>
            <person name="Mitreva M."/>
            <person name="Mardis E.R."/>
            <person name="Wilson R.K."/>
        </authorList>
    </citation>
    <scope>NUCLEOTIDE SEQUENCE [LARGE SCALE GENOMIC DNA]</scope>
    <source>
        <strain evidence="2 3">GAM260BSi</strain>
    </source>
</reference>
<dbReference type="AlphaFoldDB" id="M3R3B8"/>
<dbReference type="SUPFAM" id="SSF52980">
    <property type="entry name" value="Restriction endonuclease-like"/>
    <property type="match status" value="1"/>
</dbReference>
<dbReference type="Gene3D" id="3.40.1350.10">
    <property type="match status" value="1"/>
</dbReference>
<dbReference type="InterPro" id="IPR011335">
    <property type="entry name" value="Restrct_endonuc-II-like"/>
</dbReference>
<name>M3R3B8_HELPX</name>
<evidence type="ECO:0000313" key="2">
    <source>
        <dbReference type="EMBL" id="EMH25912.1"/>
    </source>
</evidence>
<dbReference type="InterPro" id="IPR026302">
    <property type="entry name" value="NEDD4-bd_p2"/>
</dbReference>
<comment type="caution">
    <text evidence="2">The sequence shown here is derived from an EMBL/GenBank/DDBJ whole genome shotgun (WGS) entry which is preliminary data.</text>
</comment>
<dbReference type="GO" id="GO:0003676">
    <property type="term" value="F:nucleic acid binding"/>
    <property type="evidence" value="ECO:0007669"/>
    <property type="project" value="InterPro"/>
</dbReference>
<dbReference type="EMBL" id="APDV01000002">
    <property type="protein sequence ID" value="EMH25912.1"/>
    <property type="molecule type" value="Genomic_DNA"/>
</dbReference>
<dbReference type="InterPro" id="IPR011856">
    <property type="entry name" value="tRNA_endonuc-like_dom_sf"/>
</dbReference>
<dbReference type="SUPFAM" id="SSF52540">
    <property type="entry name" value="P-loop containing nucleoside triphosphate hydrolases"/>
    <property type="match status" value="1"/>
</dbReference>
<dbReference type="Proteomes" id="UP000012023">
    <property type="component" value="Unassembled WGS sequence"/>
</dbReference>
<gene>
    <name evidence="2" type="ORF">HMPREF1418_00089</name>
</gene>
<dbReference type="Gene3D" id="3.40.50.300">
    <property type="entry name" value="P-loop containing nucleotide triphosphate hydrolases"/>
    <property type="match status" value="1"/>
</dbReference>
<feature type="domain" description="Card1 endonuclease" evidence="1">
    <location>
        <begin position="477"/>
        <end position="554"/>
    </location>
</feature>
<dbReference type="InterPro" id="IPR015093">
    <property type="entry name" value="Card1_endonucl_dom"/>
</dbReference>
<dbReference type="PANTHER" id="PTHR13308:SF40">
    <property type="entry name" value="NEDD4-BINDING PROTEIN 2-LIKE 1"/>
    <property type="match status" value="1"/>
</dbReference>
<evidence type="ECO:0000313" key="3">
    <source>
        <dbReference type="Proteomes" id="UP000012023"/>
    </source>
</evidence>
<dbReference type="PATRIC" id="fig|1159046.3.peg.87"/>
<protein>
    <recommendedName>
        <fullName evidence="1">Card1 endonuclease domain-containing protein</fullName>
    </recommendedName>
</protein>
<sequence>MNKLVIINRAIPGGGKTSLTKKIEEWAKSLGYSISIHSTDEYFIQIDEKGVRHYVFDKNKLNEYHQKNQEAFQQALESNIDIAVCDNTNFESWQSKPYTDMARKFGYKILLIDFKPRKLEEHLEAQIVTKERPDAHQVDRDVLERMYKEHRISSPCLDKTKILKKDTLECPMDYGWSVAQCGKIPRGIAKHYDYDFYLERIPATNQQHYEKQNRELGIKALEFLKYNLDFDVIFHSLGEQLMPVFLGMRQFSAQKHVFIVSHLKNAKTLERFFEERKNTNKNFQINTDSLNSIKVNVFEPKEIYEKILEYIEKYGLKDKRLCFNLTGGTKMVFLAGLKASEYFQTPYFYIEERTQQLSFFKNPSEIEPFIIPAIPIKDVETFFSLHVPNRMIEQNGIVDEESLEKIQERKNLSNLLYEHRSRIISLYQKINDNYSKDKTVNICENNLKIFYKDHQVCVNIDGKEMKLKYSENEDDFRKYIIGGWFEEYIYFELLNLLDKQVIYDLRLNMRLSVESMTDTQRNERPIYAELDMAFSDGKNLYIIECKSGGLKDKGVLANLSLTLKFLVELMRNVF</sequence>
<accession>M3R3B8</accession>
<dbReference type="InterPro" id="IPR027417">
    <property type="entry name" value="P-loop_NTPase"/>
</dbReference>
<dbReference type="PANTHER" id="PTHR13308">
    <property type="entry name" value="NEDD4-BINDING PROTEIN 2-LIKE 1"/>
    <property type="match status" value="1"/>
</dbReference>
<dbReference type="Gene3D" id="3.40.50.10770">
    <property type="entry name" value="Hypothetical protein VC1899 like domain (Restriction endonuclease-like)"/>
    <property type="match status" value="1"/>
</dbReference>
<dbReference type="Pfam" id="PF09002">
    <property type="entry name" value="Card1_endonuc"/>
    <property type="match status" value="1"/>
</dbReference>
<dbReference type="HOGENOM" id="CLU_443293_0_0_7"/>
<proteinExistence type="predicted"/>
<organism evidence="2 3">
    <name type="scientific">Helicobacter pylori GAM260BSi</name>
    <dbReference type="NCBI Taxonomy" id="1159046"/>
    <lineage>
        <taxon>Bacteria</taxon>
        <taxon>Pseudomonadati</taxon>
        <taxon>Campylobacterota</taxon>
        <taxon>Epsilonproteobacteria</taxon>
        <taxon>Campylobacterales</taxon>
        <taxon>Helicobacteraceae</taxon>
        <taxon>Helicobacter</taxon>
    </lineage>
</organism>